<dbReference type="GO" id="GO:0005737">
    <property type="term" value="C:cytoplasm"/>
    <property type="evidence" value="ECO:0007669"/>
    <property type="project" value="UniProtKB-SubCell"/>
</dbReference>
<comment type="caution">
    <text evidence="11">The sequence shown here is derived from an EMBL/GenBank/DDBJ whole genome shotgun (WGS) entry which is preliminary data.</text>
</comment>
<evidence type="ECO:0000256" key="8">
    <source>
        <dbReference type="ARBA" id="ARBA00023277"/>
    </source>
</evidence>
<accession>A0A5J4PFU1</accession>
<organism evidence="11">
    <name type="scientific">termite gut metagenome</name>
    <dbReference type="NCBI Taxonomy" id="433724"/>
    <lineage>
        <taxon>unclassified sequences</taxon>
        <taxon>metagenomes</taxon>
        <taxon>organismal metagenomes</taxon>
    </lineage>
</organism>
<evidence type="ECO:0000256" key="7">
    <source>
        <dbReference type="ARBA" id="ARBA00022679"/>
    </source>
</evidence>
<dbReference type="PANTHER" id="PTHR32518:SF3">
    <property type="entry name" value="4-ALPHA-GLUCANOTRANSFERASE"/>
    <property type="match status" value="1"/>
</dbReference>
<sequence length="250" mass="29814">AAYSYLRDTYHTANFRDWSKYSVYVAEEIEELCKPKQEHYQQLAIYYYIQFNLHLQLREATTYARRQGVVLKVDIPIGISRDSVEAWAEPYYFNMDGQAGAPPDDFSLTGPNWGFPTYNWEVMEKDNYKWWMKRFQKMSEYFDVYRIDHILGFFRIWEIPAHAVQGLLGQFVPALPMNSKEIENYGLPFRRDLYLNPYIHEDCLQEIFGLYTEYVKQTFIEPCISNEGVYKMRAEFDTQRKVEAFFAGKT</sequence>
<dbReference type="EC" id="2.4.1.25" evidence="4"/>
<protein>
    <recommendedName>
        <fullName evidence="4">4-alpha-glucanotransferase</fullName>
        <ecNumber evidence="4">2.4.1.25</ecNumber>
    </recommendedName>
    <alternativeName>
        <fullName evidence="9">Amylomaltase</fullName>
    </alternativeName>
    <alternativeName>
        <fullName evidence="10">Disproportionating enzyme</fullName>
    </alternativeName>
</protein>
<comment type="catalytic activity">
    <reaction evidence="1">
        <text>Transfers a segment of a (1-&gt;4)-alpha-D-glucan to a new position in an acceptor, which may be glucose or a (1-&gt;4)-alpha-D-glucan.</text>
        <dbReference type="EC" id="2.4.1.25"/>
    </reaction>
</comment>
<dbReference type="InterPro" id="IPR017853">
    <property type="entry name" value="GH"/>
</dbReference>
<evidence type="ECO:0000313" key="11">
    <source>
        <dbReference type="EMBL" id="KAA6307484.1"/>
    </source>
</evidence>
<dbReference type="SUPFAM" id="SSF51445">
    <property type="entry name" value="(Trans)glycosidases"/>
    <property type="match status" value="1"/>
</dbReference>
<keyword evidence="8" id="KW-0119">Carbohydrate metabolism</keyword>
<keyword evidence="6 11" id="KW-0328">Glycosyltransferase</keyword>
<evidence type="ECO:0000256" key="4">
    <source>
        <dbReference type="ARBA" id="ARBA00012560"/>
    </source>
</evidence>
<gene>
    <name evidence="11" type="ORF">EZS27_040845</name>
</gene>
<comment type="subcellular location">
    <subcellularLocation>
        <location evidence="2">Cytoplasm</location>
    </subcellularLocation>
</comment>
<dbReference type="Gene3D" id="3.20.20.80">
    <property type="entry name" value="Glycosidases"/>
    <property type="match status" value="1"/>
</dbReference>
<evidence type="ECO:0000256" key="1">
    <source>
        <dbReference type="ARBA" id="ARBA00000439"/>
    </source>
</evidence>
<keyword evidence="5" id="KW-0963">Cytoplasm</keyword>
<evidence type="ECO:0000256" key="9">
    <source>
        <dbReference type="ARBA" id="ARBA00031423"/>
    </source>
</evidence>
<dbReference type="GO" id="GO:0005975">
    <property type="term" value="P:carbohydrate metabolic process"/>
    <property type="evidence" value="ECO:0007669"/>
    <property type="project" value="InterPro"/>
</dbReference>
<dbReference type="AlphaFoldDB" id="A0A5J4PFU1"/>
<feature type="non-terminal residue" evidence="11">
    <location>
        <position position="1"/>
    </location>
</feature>
<evidence type="ECO:0000256" key="2">
    <source>
        <dbReference type="ARBA" id="ARBA00004496"/>
    </source>
</evidence>
<keyword evidence="7 11" id="KW-0808">Transferase</keyword>
<dbReference type="EMBL" id="SNRY01009139">
    <property type="protein sequence ID" value="KAA6307484.1"/>
    <property type="molecule type" value="Genomic_DNA"/>
</dbReference>
<evidence type="ECO:0000256" key="10">
    <source>
        <dbReference type="ARBA" id="ARBA00031501"/>
    </source>
</evidence>
<proteinExistence type="inferred from homology"/>
<dbReference type="GO" id="GO:0004134">
    <property type="term" value="F:4-alpha-glucanotransferase activity"/>
    <property type="evidence" value="ECO:0007669"/>
    <property type="project" value="UniProtKB-EC"/>
</dbReference>
<feature type="non-terminal residue" evidence="11">
    <location>
        <position position="250"/>
    </location>
</feature>
<evidence type="ECO:0000256" key="6">
    <source>
        <dbReference type="ARBA" id="ARBA00022676"/>
    </source>
</evidence>
<dbReference type="PANTHER" id="PTHR32518">
    <property type="match status" value="1"/>
</dbReference>
<name>A0A5J4PFU1_9ZZZZ</name>
<evidence type="ECO:0000256" key="3">
    <source>
        <dbReference type="ARBA" id="ARBA00005684"/>
    </source>
</evidence>
<comment type="similarity">
    <text evidence="3">Belongs to the disproportionating enzyme family.</text>
</comment>
<dbReference type="Pfam" id="PF02446">
    <property type="entry name" value="Glyco_hydro_77"/>
    <property type="match status" value="1"/>
</dbReference>
<dbReference type="InterPro" id="IPR003385">
    <property type="entry name" value="Glyco_hydro_77"/>
</dbReference>
<evidence type="ECO:0000256" key="5">
    <source>
        <dbReference type="ARBA" id="ARBA00022490"/>
    </source>
</evidence>
<reference evidence="11" key="1">
    <citation type="submission" date="2019-03" db="EMBL/GenBank/DDBJ databases">
        <title>Single cell metagenomics reveals metabolic interactions within the superorganism composed of flagellate Streblomastix strix and complex community of Bacteroidetes bacteria on its surface.</title>
        <authorList>
            <person name="Treitli S.C."/>
            <person name="Kolisko M."/>
            <person name="Husnik F."/>
            <person name="Keeling P."/>
            <person name="Hampl V."/>
        </authorList>
    </citation>
    <scope>NUCLEOTIDE SEQUENCE</scope>
    <source>
        <strain evidence="11">STM</strain>
    </source>
</reference>